<keyword evidence="1" id="KW-0732">Signal</keyword>
<dbReference type="EMBL" id="FUYE01000006">
    <property type="protein sequence ID" value="SKA94100.1"/>
    <property type="molecule type" value="Genomic_DNA"/>
</dbReference>
<evidence type="ECO:0000313" key="3">
    <source>
        <dbReference type="Proteomes" id="UP000190774"/>
    </source>
</evidence>
<evidence type="ECO:0000256" key="1">
    <source>
        <dbReference type="SAM" id="SignalP"/>
    </source>
</evidence>
<dbReference type="Proteomes" id="UP000190774">
    <property type="component" value="Unassembled WGS sequence"/>
</dbReference>
<accession>A0A1T4XX47</accession>
<dbReference type="RefSeq" id="WP_176159342.1">
    <property type="nucleotide sequence ID" value="NZ_FUYE01000006.1"/>
</dbReference>
<dbReference type="AlphaFoldDB" id="A0A1T4XX47"/>
<keyword evidence="3" id="KW-1185">Reference proteome</keyword>
<proteinExistence type="predicted"/>
<feature type="chain" id="PRO_5012684963" evidence="1">
    <location>
        <begin position="18"/>
        <end position="154"/>
    </location>
</feature>
<feature type="signal peptide" evidence="1">
    <location>
        <begin position="1"/>
        <end position="17"/>
    </location>
</feature>
<protein>
    <submittedName>
        <fullName evidence="2">Uncharacterized protein</fullName>
    </submittedName>
</protein>
<organism evidence="2 3">
    <name type="scientific">Prosthecobacter debontii</name>
    <dbReference type="NCBI Taxonomy" id="48467"/>
    <lineage>
        <taxon>Bacteria</taxon>
        <taxon>Pseudomonadati</taxon>
        <taxon>Verrucomicrobiota</taxon>
        <taxon>Verrucomicrobiia</taxon>
        <taxon>Verrucomicrobiales</taxon>
        <taxon>Verrucomicrobiaceae</taxon>
        <taxon>Prosthecobacter</taxon>
    </lineage>
</organism>
<reference evidence="3" key="1">
    <citation type="submission" date="2017-02" db="EMBL/GenBank/DDBJ databases">
        <authorList>
            <person name="Varghese N."/>
            <person name="Submissions S."/>
        </authorList>
    </citation>
    <scope>NUCLEOTIDE SEQUENCE [LARGE SCALE GENOMIC DNA]</scope>
    <source>
        <strain evidence="3">ATCC 700200</strain>
    </source>
</reference>
<dbReference type="STRING" id="48467.SAMN02745166_02101"/>
<gene>
    <name evidence="2" type="ORF">SAMN02745166_02101</name>
</gene>
<name>A0A1T4XX47_9BACT</name>
<evidence type="ECO:0000313" key="2">
    <source>
        <dbReference type="EMBL" id="SKA94100.1"/>
    </source>
</evidence>
<sequence length="154" mass="17317">MRFRLVLCLFVSGFLNACIHSMPTAEKLDELERSVREEYREEFADLDAQRRSGQLSTEQYKVAQAQLEKRVQNRVDTMAWNRHALVQSDMKANAIPTPDRPQALSPPGVGSISGSVYNSTRQNGIGNEIMGSYMQDIGNRNFNGRSAGSMYDQP</sequence>